<dbReference type="GO" id="GO:0016887">
    <property type="term" value="F:ATP hydrolysis activity"/>
    <property type="evidence" value="ECO:0007669"/>
    <property type="project" value="InterPro"/>
</dbReference>
<dbReference type="STRING" id="1123062.SAMN02745775_10615"/>
<dbReference type="InterPro" id="IPR013563">
    <property type="entry name" value="Oligopep_ABC_C"/>
</dbReference>
<keyword evidence="5" id="KW-0547">Nucleotide-binding</keyword>
<dbReference type="InterPro" id="IPR050388">
    <property type="entry name" value="ABC_Ni/Peptide_Import"/>
</dbReference>
<accession>A0A1I4BRH4</accession>
<evidence type="ECO:0000256" key="2">
    <source>
        <dbReference type="ARBA" id="ARBA00005417"/>
    </source>
</evidence>
<dbReference type="PROSITE" id="PS00211">
    <property type="entry name" value="ABC_TRANSPORTER_1"/>
    <property type="match status" value="1"/>
</dbReference>
<dbReference type="RefSeq" id="WP_092961173.1">
    <property type="nucleotide sequence ID" value="NZ_FOSQ01000006.1"/>
</dbReference>
<dbReference type="InterPro" id="IPR003439">
    <property type="entry name" value="ABC_transporter-like_ATP-bd"/>
</dbReference>
<dbReference type="FunFam" id="3.40.50.300:FF:000016">
    <property type="entry name" value="Oligopeptide ABC transporter ATP-binding component"/>
    <property type="match status" value="1"/>
</dbReference>
<comment type="subcellular location">
    <subcellularLocation>
        <location evidence="1">Cell inner membrane</location>
        <topology evidence="1">Peripheral membrane protein</topology>
    </subcellularLocation>
</comment>
<keyword evidence="4" id="KW-1003">Cell membrane</keyword>
<keyword evidence="10" id="KW-1185">Reference proteome</keyword>
<gene>
    <name evidence="9" type="ORF">SAMN02745775_10615</name>
</gene>
<evidence type="ECO:0000313" key="9">
    <source>
        <dbReference type="EMBL" id="SFK70576.1"/>
    </source>
</evidence>
<dbReference type="OrthoDB" id="37801at2"/>
<proteinExistence type="inferred from homology"/>
<evidence type="ECO:0000256" key="6">
    <source>
        <dbReference type="ARBA" id="ARBA00022840"/>
    </source>
</evidence>
<feature type="domain" description="ABC transporter" evidence="8">
    <location>
        <begin position="11"/>
        <end position="262"/>
    </location>
</feature>
<dbReference type="CDD" id="cd03257">
    <property type="entry name" value="ABC_NikE_OppD_transporters"/>
    <property type="match status" value="1"/>
</dbReference>
<dbReference type="GO" id="GO:0005524">
    <property type="term" value="F:ATP binding"/>
    <property type="evidence" value="ECO:0007669"/>
    <property type="project" value="UniProtKB-KW"/>
</dbReference>
<dbReference type="PROSITE" id="PS50893">
    <property type="entry name" value="ABC_TRANSPORTER_2"/>
    <property type="match status" value="1"/>
</dbReference>
<organism evidence="9 10">
    <name type="scientific">Falsiroseomonas stagni DSM 19981</name>
    <dbReference type="NCBI Taxonomy" id="1123062"/>
    <lineage>
        <taxon>Bacteria</taxon>
        <taxon>Pseudomonadati</taxon>
        <taxon>Pseudomonadota</taxon>
        <taxon>Alphaproteobacteria</taxon>
        <taxon>Acetobacterales</taxon>
        <taxon>Roseomonadaceae</taxon>
        <taxon>Falsiroseomonas</taxon>
    </lineage>
</organism>
<dbReference type="Proteomes" id="UP000199473">
    <property type="component" value="Unassembled WGS sequence"/>
</dbReference>
<sequence>MDKPALELPALQLIGLRTEFRIGGQWHPAVRDLSLTLNRNETLALVGESGCGKSVTALSVMGLVQPPYGRVAAGRIVLDGQDIAGLSEKQLESVRGNRMAMIFQEPMTSLNPVMTVGDQVAEALRLHRGMDRRAALARARELFEEVKIPSAATRLSEYPHQFSGGMRQRVMIAIALACEPAVLLADEPTTALDVTIQAQVLGLLADLRARYGMAVVFITHNLGVVAQIADRVAVMYAGEIVEQGPVEAIFANPQHPYTRALFSAIPRLDAAGQALSAIPGRVPPLDSMPAGCRFAARCPQKRAGCEQEQVLAETEPGHAARCHVATGRVFASA</sequence>
<dbReference type="SMART" id="SM00382">
    <property type="entry name" value="AAA"/>
    <property type="match status" value="1"/>
</dbReference>
<comment type="similarity">
    <text evidence="2">Belongs to the ABC transporter superfamily.</text>
</comment>
<dbReference type="GO" id="GO:0015833">
    <property type="term" value="P:peptide transport"/>
    <property type="evidence" value="ECO:0007669"/>
    <property type="project" value="InterPro"/>
</dbReference>
<evidence type="ECO:0000256" key="5">
    <source>
        <dbReference type="ARBA" id="ARBA00022741"/>
    </source>
</evidence>
<evidence type="ECO:0000313" key="10">
    <source>
        <dbReference type="Proteomes" id="UP000199473"/>
    </source>
</evidence>
<reference evidence="9 10" key="1">
    <citation type="submission" date="2016-10" db="EMBL/GenBank/DDBJ databases">
        <authorList>
            <person name="de Groot N.N."/>
        </authorList>
    </citation>
    <scope>NUCLEOTIDE SEQUENCE [LARGE SCALE GENOMIC DNA]</scope>
    <source>
        <strain evidence="9 10">DSM 19981</strain>
    </source>
</reference>
<dbReference type="NCBIfam" id="TIGR01727">
    <property type="entry name" value="oligo_HPY"/>
    <property type="match status" value="1"/>
</dbReference>
<protein>
    <submittedName>
        <fullName evidence="9">Peptide/nickel transport system ATP-binding protein</fullName>
    </submittedName>
</protein>
<evidence type="ECO:0000256" key="1">
    <source>
        <dbReference type="ARBA" id="ARBA00004417"/>
    </source>
</evidence>
<name>A0A1I4BRH4_9PROT</name>
<dbReference type="GO" id="GO:0005886">
    <property type="term" value="C:plasma membrane"/>
    <property type="evidence" value="ECO:0007669"/>
    <property type="project" value="UniProtKB-SubCell"/>
</dbReference>
<dbReference type="Pfam" id="PF00005">
    <property type="entry name" value="ABC_tran"/>
    <property type="match status" value="1"/>
</dbReference>
<dbReference type="GO" id="GO:0055085">
    <property type="term" value="P:transmembrane transport"/>
    <property type="evidence" value="ECO:0007669"/>
    <property type="project" value="UniProtKB-ARBA"/>
</dbReference>
<dbReference type="AlphaFoldDB" id="A0A1I4BRH4"/>
<evidence type="ECO:0000259" key="8">
    <source>
        <dbReference type="PROSITE" id="PS50893"/>
    </source>
</evidence>
<dbReference type="InterPro" id="IPR027417">
    <property type="entry name" value="P-loop_NTPase"/>
</dbReference>
<dbReference type="PANTHER" id="PTHR43297:SF2">
    <property type="entry name" value="DIPEPTIDE TRANSPORT ATP-BINDING PROTEIN DPPD"/>
    <property type="match status" value="1"/>
</dbReference>
<evidence type="ECO:0000256" key="3">
    <source>
        <dbReference type="ARBA" id="ARBA00022448"/>
    </source>
</evidence>
<dbReference type="PANTHER" id="PTHR43297">
    <property type="entry name" value="OLIGOPEPTIDE TRANSPORT ATP-BINDING PROTEIN APPD"/>
    <property type="match status" value="1"/>
</dbReference>
<keyword evidence="3" id="KW-0813">Transport</keyword>
<dbReference type="InterPro" id="IPR003593">
    <property type="entry name" value="AAA+_ATPase"/>
</dbReference>
<dbReference type="Gene3D" id="3.40.50.300">
    <property type="entry name" value="P-loop containing nucleotide triphosphate hydrolases"/>
    <property type="match status" value="1"/>
</dbReference>
<dbReference type="InterPro" id="IPR017871">
    <property type="entry name" value="ABC_transporter-like_CS"/>
</dbReference>
<evidence type="ECO:0000256" key="4">
    <source>
        <dbReference type="ARBA" id="ARBA00022475"/>
    </source>
</evidence>
<evidence type="ECO:0000256" key="7">
    <source>
        <dbReference type="ARBA" id="ARBA00023136"/>
    </source>
</evidence>
<keyword evidence="7" id="KW-0472">Membrane</keyword>
<dbReference type="Pfam" id="PF08352">
    <property type="entry name" value="oligo_HPY"/>
    <property type="match status" value="1"/>
</dbReference>
<dbReference type="EMBL" id="FOSQ01000006">
    <property type="protein sequence ID" value="SFK70576.1"/>
    <property type="molecule type" value="Genomic_DNA"/>
</dbReference>
<keyword evidence="6 9" id="KW-0067">ATP-binding</keyword>
<dbReference type="SUPFAM" id="SSF52540">
    <property type="entry name" value="P-loop containing nucleoside triphosphate hydrolases"/>
    <property type="match status" value="1"/>
</dbReference>